<evidence type="ECO:0000256" key="1">
    <source>
        <dbReference type="SAM" id="MobiDB-lite"/>
    </source>
</evidence>
<keyword evidence="2" id="KW-1185">Reference proteome</keyword>
<evidence type="ECO:0000313" key="2">
    <source>
        <dbReference type="Proteomes" id="UP000504609"/>
    </source>
</evidence>
<name>A0A6J1E7Y9_CUCMO</name>
<sequence>MENLLRAKDLWSLVEEGYTKPVEGIEVTAAQKRNLEEFKTKDHQVKHYLFQAIDRVVFEKILNCKISKNIWDSMKKKFGGNEKVKRSLLQTLRRDFEVLEMKSEENIDDYFGRVMTVSNKMSSNGEDMLDSKIVEKILRTLINKFTYMVVVIEESKDIGKMMIDELQSSLSVHEKKFKKISHEEGDQALNVRGRGRGSYRGRGRGRGRSFNKATSKCYNLDISNMNVQLGTMEHILQRSKKRMKLFS</sequence>
<reference evidence="3" key="1">
    <citation type="submission" date="2025-08" db="UniProtKB">
        <authorList>
            <consortium name="RefSeq"/>
        </authorList>
    </citation>
    <scope>IDENTIFICATION</scope>
    <source>
        <tissue evidence="3">Young leaves</tissue>
    </source>
</reference>
<evidence type="ECO:0000313" key="3">
    <source>
        <dbReference type="RefSeq" id="XP_022922175.1"/>
    </source>
</evidence>
<dbReference type="PANTHER" id="PTHR35317:SF27">
    <property type="entry name" value="RETROVIRUS-RELATED POL POLYPROTEIN FROM TRANSPOSON TNT 1-94"/>
    <property type="match status" value="1"/>
</dbReference>
<protein>
    <submittedName>
        <fullName evidence="3">Uncharacterized protein LOC111430242</fullName>
    </submittedName>
</protein>
<feature type="compositionally biased region" description="Basic residues" evidence="1">
    <location>
        <begin position="193"/>
        <end position="209"/>
    </location>
</feature>
<feature type="region of interest" description="Disordered" evidence="1">
    <location>
        <begin position="183"/>
        <end position="210"/>
    </location>
</feature>
<dbReference type="GeneID" id="111430242"/>
<dbReference type="Pfam" id="PF14223">
    <property type="entry name" value="Retrotran_gag_2"/>
    <property type="match status" value="1"/>
</dbReference>
<dbReference type="PANTHER" id="PTHR35317">
    <property type="entry name" value="OS04G0629600 PROTEIN"/>
    <property type="match status" value="1"/>
</dbReference>
<dbReference type="Proteomes" id="UP000504609">
    <property type="component" value="Unplaced"/>
</dbReference>
<dbReference type="RefSeq" id="XP_022922175.1">
    <property type="nucleotide sequence ID" value="XM_023066407.1"/>
</dbReference>
<proteinExistence type="predicted"/>
<dbReference type="KEGG" id="cmos:111430242"/>
<organism evidence="2 3">
    <name type="scientific">Cucurbita moschata</name>
    <name type="common">Winter crookneck squash</name>
    <name type="synonym">Cucurbita pepo var. moschata</name>
    <dbReference type="NCBI Taxonomy" id="3662"/>
    <lineage>
        <taxon>Eukaryota</taxon>
        <taxon>Viridiplantae</taxon>
        <taxon>Streptophyta</taxon>
        <taxon>Embryophyta</taxon>
        <taxon>Tracheophyta</taxon>
        <taxon>Spermatophyta</taxon>
        <taxon>Magnoliopsida</taxon>
        <taxon>eudicotyledons</taxon>
        <taxon>Gunneridae</taxon>
        <taxon>Pentapetalae</taxon>
        <taxon>rosids</taxon>
        <taxon>fabids</taxon>
        <taxon>Cucurbitales</taxon>
        <taxon>Cucurbitaceae</taxon>
        <taxon>Cucurbiteae</taxon>
        <taxon>Cucurbita</taxon>
    </lineage>
</organism>
<dbReference type="AlphaFoldDB" id="A0A6J1E7Y9"/>
<gene>
    <name evidence="3" type="primary">LOC111430242</name>
</gene>
<accession>A0A6J1E7Y9</accession>